<organism evidence="3 4">
    <name type="scientific">Amborella trichopoda</name>
    <dbReference type="NCBI Taxonomy" id="13333"/>
    <lineage>
        <taxon>Eukaryota</taxon>
        <taxon>Viridiplantae</taxon>
        <taxon>Streptophyta</taxon>
        <taxon>Embryophyta</taxon>
        <taxon>Tracheophyta</taxon>
        <taxon>Spermatophyta</taxon>
        <taxon>Magnoliopsida</taxon>
        <taxon>Amborellales</taxon>
        <taxon>Amborellaceae</taxon>
        <taxon>Amborella</taxon>
    </lineage>
</organism>
<accession>W1NME9</accession>
<evidence type="ECO:0000256" key="2">
    <source>
        <dbReference type="SAM" id="SignalP"/>
    </source>
</evidence>
<feature type="compositionally biased region" description="Polar residues" evidence="1">
    <location>
        <begin position="81"/>
        <end position="96"/>
    </location>
</feature>
<keyword evidence="4" id="KW-1185">Reference proteome</keyword>
<gene>
    <name evidence="3" type="ORF">AMTR_s00001p00252030</name>
</gene>
<evidence type="ECO:0000313" key="4">
    <source>
        <dbReference type="Proteomes" id="UP000017836"/>
    </source>
</evidence>
<dbReference type="AlphaFoldDB" id="W1NME9"/>
<feature type="chain" id="PRO_5004807309" evidence="2">
    <location>
        <begin position="27"/>
        <end position="96"/>
    </location>
</feature>
<dbReference type="EMBL" id="KI397142">
    <property type="protein sequence ID" value="ERM96445.1"/>
    <property type="molecule type" value="Genomic_DNA"/>
</dbReference>
<reference evidence="4" key="1">
    <citation type="journal article" date="2013" name="Science">
        <title>The Amborella genome and the evolution of flowering plants.</title>
        <authorList>
            <consortium name="Amborella Genome Project"/>
        </authorList>
    </citation>
    <scope>NUCLEOTIDE SEQUENCE [LARGE SCALE GENOMIC DNA]</scope>
</reference>
<sequence>MVVVKSLTLFFILRIIIYCGITNASALSESQQDNRMANEDNQCKHHWVSFLEEEEDYGPIDPSPSINPGSGAGPTPHAGPSCSSSPTNGNVASKRT</sequence>
<evidence type="ECO:0000256" key="1">
    <source>
        <dbReference type="SAM" id="MobiDB-lite"/>
    </source>
</evidence>
<protein>
    <submittedName>
        <fullName evidence="3">Uncharacterized protein</fullName>
    </submittedName>
</protein>
<name>W1NME9_AMBTC</name>
<feature type="signal peptide" evidence="2">
    <location>
        <begin position="1"/>
        <end position="26"/>
    </location>
</feature>
<feature type="region of interest" description="Disordered" evidence="1">
    <location>
        <begin position="54"/>
        <end position="96"/>
    </location>
</feature>
<dbReference type="HOGENOM" id="CLU_2362501_0_0_1"/>
<dbReference type="Proteomes" id="UP000017836">
    <property type="component" value="Unassembled WGS sequence"/>
</dbReference>
<evidence type="ECO:0000313" key="3">
    <source>
        <dbReference type="EMBL" id="ERM96445.1"/>
    </source>
</evidence>
<dbReference type="Gramene" id="ERM96445">
    <property type="protein sequence ID" value="ERM96445"/>
    <property type="gene ID" value="AMTR_s00001p00252030"/>
</dbReference>
<keyword evidence="2" id="KW-0732">Signal</keyword>
<proteinExistence type="predicted"/>